<sequence>MIGRGPPSATQEENSVPVPPLKTPESFPFPYAKPYDIQVDLMRVVFEAIECRKIAIVESPTGTGKSLTLLTSTLTWLKADQQRLKDHSRAEFEKKLTEAGNDDPPWVIAHTVKTHLEELEAKEAEINARLARAREKELWRKREPKLIKFGARNKRLRTTGPEHESDGSPRAINKSGQDRSEDEEDRFLPLDTGSSATKATDPDDNISSEVRALLRQFQPKATEEDVVEEAKSKIFYTSRTHTQLRQLTSELLKTTFARLPDQERPDADAKGAKAADLEVSIDTAPTRMVPLASRRQMCINEKVQEIGRTKGDDRMNEACLDLQKADVKKGRCPYLPPKDDQEAILEYRDQILAMPKDIEDIVQLGKEVHVCPYYATRNSIKQAELVTLPYNLILQKNARESMGISLKDQIVVVDEAHNLIDTLLSVHSVSISLKRLETALGQLEVYLQKFKNRLKSEHALHVKQMVSVVKGLINVARTWAGEAVDGKSAKTAKEQMFGINNLMNQMRGGADQVNLVSLCRYLKESQLARKISGYAEKLEEDIKDKNGGRASSYSAISAFHQVEAFLHSLTDADVDGRIILSRSVALPDDTASDIESSRVTLRYMLLNPAEHFQMVIDEARCIVLAGGTMEPLSDFYLQLFPSIPRSRFANLSCAHVIPKENLLTQVILQGPSKRDFEFKYDKRGDQSLLVELGTLVANMVNLIPDGVVIFLPSYSFLHQLQAVWKQNGTLQRIDVKKKLFFEPQSSAEVETILTQYAQAIAMREQKRTGAIMFAVVGGKLSEGINFSDELGRCVIMVGLPFANMGSIELKERMKYVGGLPNAGKNAGLELYENLCMRAVNQSIGRAIRHQSDYAALLLVDRRYSTPRISSKLPKWIGQDIKVGNFPDAVRNVAGFFKSKKTNGPAILQN</sequence>
<comment type="subcellular location">
    <subcellularLocation>
        <location evidence="2">Nucleus</location>
    </subcellularLocation>
</comment>
<evidence type="ECO:0000256" key="14">
    <source>
        <dbReference type="ARBA" id="ARBA00023242"/>
    </source>
</evidence>
<dbReference type="GO" id="GO:0005634">
    <property type="term" value="C:nucleus"/>
    <property type="evidence" value="ECO:0007669"/>
    <property type="project" value="UniProtKB-SubCell"/>
</dbReference>
<dbReference type="SUPFAM" id="SSF52540">
    <property type="entry name" value="P-loop containing nucleoside triphosphate hydrolases"/>
    <property type="match status" value="1"/>
</dbReference>
<dbReference type="Proteomes" id="UP000620104">
    <property type="component" value="Unassembled WGS sequence"/>
</dbReference>
<protein>
    <recommendedName>
        <fullName evidence="5">ATP-dependent DNA helicase CHL1</fullName>
        <ecNumber evidence="17">5.6.2.3</ecNumber>
    </recommendedName>
    <alternativeName>
        <fullName evidence="4">ATP-dependent DNA helicase chl1</fullName>
    </alternativeName>
    <alternativeName>
        <fullName evidence="16">Chromosome loss protein 1</fullName>
    </alternativeName>
    <alternativeName>
        <fullName evidence="18 19">DNA 5'-3' helicase CHL1</fullName>
    </alternativeName>
</protein>
<dbReference type="CDD" id="cd18788">
    <property type="entry name" value="SF2_C_XPD"/>
    <property type="match status" value="1"/>
</dbReference>
<gene>
    <name evidence="24" type="ORF">NliqN6_1159</name>
</gene>
<dbReference type="Pfam" id="PF13307">
    <property type="entry name" value="Helicase_C_2"/>
    <property type="match status" value="1"/>
</dbReference>
<evidence type="ECO:0000256" key="22">
    <source>
        <dbReference type="SAM" id="MobiDB-lite"/>
    </source>
</evidence>
<evidence type="ECO:0000256" key="1">
    <source>
        <dbReference type="ARBA" id="ARBA00001966"/>
    </source>
</evidence>
<feature type="region of interest" description="Disordered" evidence="22">
    <location>
        <begin position="1"/>
        <end position="23"/>
    </location>
</feature>
<proteinExistence type="inferred from homology"/>
<evidence type="ECO:0000256" key="2">
    <source>
        <dbReference type="ARBA" id="ARBA00004123"/>
    </source>
</evidence>
<dbReference type="Pfam" id="PF06733">
    <property type="entry name" value="DEAD_2"/>
    <property type="match status" value="1"/>
</dbReference>
<dbReference type="InterPro" id="IPR010614">
    <property type="entry name" value="RAD3-like_helicase_DEAD"/>
</dbReference>
<comment type="caution">
    <text evidence="24">The sequence shown here is derived from an EMBL/GenBank/DDBJ whole genome shotgun (WGS) entry which is preliminary data.</text>
</comment>
<keyword evidence="10" id="KW-0067">ATP-binding</keyword>
<dbReference type="GO" id="GO:0046872">
    <property type="term" value="F:metal ion binding"/>
    <property type="evidence" value="ECO:0007669"/>
    <property type="project" value="UniProtKB-KW"/>
</dbReference>
<accession>A0A8H3TPD5</accession>
<dbReference type="InterPro" id="IPR027417">
    <property type="entry name" value="P-loop_NTPase"/>
</dbReference>
<dbReference type="GO" id="GO:0003677">
    <property type="term" value="F:DNA binding"/>
    <property type="evidence" value="ECO:0007669"/>
    <property type="project" value="InterPro"/>
</dbReference>
<dbReference type="InterPro" id="IPR006555">
    <property type="entry name" value="ATP-dep_Helicase_C"/>
</dbReference>
<dbReference type="GO" id="GO:0034085">
    <property type="term" value="P:establishment of sister chromatid cohesion"/>
    <property type="evidence" value="ECO:0007669"/>
    <property type="project" value="TreeGrafter"/>
</dbReference>
<evidence type="ECO:0000256" key="7">
    <source>
        <dbReference type="ARBA" id="ARBA00022741"/>
    </source>
</evidence>
<feature type="domain" description="Helicase ATP-binding" evidence="23">
    <location>
        <begin position="24"/>
        <end position="464"/>
    </location>
</feature>
<name>A0A8H3TPD5_9TREE</name>
<evidence type="ECO:0000256" key="13">
    <source>
        <dbReference type="ARBA" id="ARBA00023235"/>
    </source>
</evidence>
<dbReference type="GO" id="GO:0043139">
    <property type="term" value="F:5'-3' DNA helicase activity"/>
    <property type="evidence" value="ECO:0007669"/>
    <property type="project" value="UniProtKB-EC"/>
</dbReference>
<evidence type="ECO:0000256" key="19">
    <source>
        <dbReference type="ARBA" id="ARBA00045008"/>
    </source>
</evidence>
<feature type="region of interest" description="Disordered" evidence="22">
    <location>
        <begin position="150"/>
        <end position="206"/>
    </location>
</feature>
<evidence type="ECO:0000256" key="5">
    <source>
        <dbReference type="ARBA" id="ARBA00017386"/>
    </source>
</evidence>
<dbReference type="FunFam" id="3.40.50.300:FF:001372">
    <property type="entry name" value="ATP-dependent DNA helicase chl1"/>
    <property type="match status" value="1"/>
</dbReference>
<dbReference type="InterPro" id="IPR013020">
    <property type="entry name" value="Rad3/Chl1-like"/>
</dbReference>
<evidence type="ECO:0000259" key="23">
    <source>
        <dbReference type="PROSITE" id="PS51193"/>
    </source>
</evidence>
<dbReference type="SMART" id="SM00491">
    <property type="entry name" value="HELICc2"/>
    <property type="match status" value="1"/>
</dbReference>
<evidence type="ECO:0000313" key="24">
    <source>
        <dbReference type="EMBL" id="GHJ84757.1"/>
    </source>
</evidence>
<evidence type="ECO:0000256" key="6">
    <source>
        <dbReference type="ARBA" id="ARBA00022723"/>
    </source>
</evidence>
<dbReference type="GO" id="GO:0006139">
    <property type="term" value="P:nucleobase-containing compound metabolic process"/>
    <property type="evidence" value="ECO:0007669"/>
    <property type="project" value="InterPro"/>
</dbReference>
<evidence type="ECO:0000256" key="11">
    <source>
        <dbReference type="ARBA" id="ARBA00023004"/>
    </source>
</evidence>
<dbReference type="NCBIfam" id="TIGR00604">
    <property type="entry name" value="rad3"/>
    <property type="match status" value="1"/>
</dbReference>
<evidence type="ECO:0000256" key="20">
    <source>
        <dbReference type="ARBA" id="ARBA00045702"/>
    </source>
</evidence>
<dbReference type="PROSITE" id="PS51193">
    <property type="entry name" value="HELICASE_ATP_BIND_2"/>
    <property type="match status" value="1"/>
</dbReference>
<dbReference type="InterPro" id="IPR014013">
    <property type="entry name" value="Helic_SF1/SF2_ATP-bd_DinG/Rad3"/>
</dbReference>
<comment type="catalytic activity">
    <reaction evidence="21">
        <text>ATP + H2O = ADP + phosphate + H(+)</text>
        <dbReference type="Rhea" id="RHEA:13065"/>
        <dbReference type="ChEBI" id="CHEBI:15377"/>
        <dbReference type="ChEBI" id="CHEBI:15378"/>
        <dbReference type="ChEBI" id="CHEBI:30616"/>
        <dbReference type="ChEBI" id="CHEBI:43474"/>
        <dbReference type="ChEBI" id="CHEBI:456216"/>
        <dbReference type="EC" id="5.6.2.3"/>
    </reaction>
</comment>
<reference evidence="24" key="1">
    <citation type="submission" date="2020-07" db="EMBL/GenBank/DDBJ databases">
        <title>Draft Genome Sequence of a Deep-Sea Yeast, Naganishia (Cryptococcus) liquefaciens strain N6.</title>
        <authorList>
            <person name="Han Y.W."/>
            <person name="Kajitani R."/>
            <person name="Morimoto H."/>
            <person name="Parhat M."/>
            <person name="Tsubouchi H."/>
            <person name="Bakenova O."/>
            <person name="Ogata M."/>
            <person name="Argunhan B."/>
            <person name="Aoki R."/>
            <person name="Kajiwara S."/>
            <person name="Itoh T."/>
            <person name="Iwasaki H."/>
        </authorList>
    </citation>
    <scope>NUCLEOTIDE SEQUENCE</scope>
    <source>
        <strain evidence="24">N6</strain>
    </source>
</reference>
<dbReference type="EC" id="5.6.2.3" evidence="17"/>
<dbReference type="Gene3D" id="3.40.50.300">
    <property type="entry name" value="P-loop containing nucleotide triphosphate hydrolases"/>
    <property type="match status" value="3"/>
</dbReference>
<evidence type="ECO:0000256" key="10">
    <source>
        <dbReference type="ARBA" id="ARBA00022840"/>
    </source>
</evidence>
<dbReference type="InterPro" id="IPR045028">
    <property type="entry name" value="DinG/Rad3-like"/>
</dbReference>
<dbReference type="GO" id="GO:0016818">
    <property type="term" value="F:hydrolase activity, acting on acid anhydrides, in phosphorus-containing anhydrides"/>
    <property type="evidence" value="ECO:0007669"/>
    <property type="project" value="InterPro"/>
</dbReference>
<comment type="similarity">
    <text evidence="3">Belongs to the DEAD box helicase family. DEAH subfamily. DDX11/CHL1 sub-subfamily.</text>
</comment>
<dbReference type="OrthoDB" id="267079at2759"/>
<keyword evidence="25" id="KW-1185">Reference proteome</keyword>
<keyword evidence="8" id="KW-0378">Hydrolase</keyword>
<evidence type="ECO:0000256" key="3">
    <source>
        <dbReference type="ARBA" id="ARBA00008435"/>
    </source>
</evidence>
<keyword evidence="9" id="KW-0347">Helicase</keyword>
<dbReference type="InterPro" id="IPR006554">
    <property type="entry name" value="Helicase-like_DEXD_c2"/>
</dbReference>
<dbReference type="EMBL" id="BLZA01000009">
    <property type="protein sequence ID" value="GHJ84757.1"/>
    <property type="molecule type" value="Genomic_DNA"/>
</dbReference>
<keyword evidence="7" id="KW-0547">Nucleotide-binding</keyword>
<evidence type="ECO:0000256" key="15">
    <source>
        <dbReference type="ARBA" id="ARBA00023306"/>
    </source>
</evidence>
<keyword evidence="6" id="KW-0479">Metal-binding</keyword>
<evidence type="ECO:0000256" key="16">
    <source>
        <dbReference type="ARBA" id="ARBA00029709"/>
    </source>
</evidence>
<keyword evidence="11" id="KW-0408">Iron</keyword>
<evidence type="ECO:0000256" key="21">
    <source>
        <dbReference type="ARBA" id="ARBA00048954"/>
    </source>
</evidence>
<dbReference type="AlphaFoldDB" id="A0A8H3TPD5"/>
<evidence type="ECO:0000256" key="8">
    <source>
        <dbReference type="ARBA" id="ARBA00022801"/>
    </source>
</evidence>
<dbReference type="SMART" id="SM00488">
    <property type="entry name" value="DEXDc2"/>
    <property type="match status" value="1"/>
</dbReference>
<keyword evidence="13" id="KW-0413">Isomerase</keyword>
<dbReference type="PANTHER" id="PTHR11472:SF41">
    <property type="entry name" value="ATP-DEPENDENT DNA HELICASE DDX11-RELATED"/>
    <property type="match status" value="1"/>
</dbReference>
<keyword evidence="12" id="KW-0411">Iron-sulfur</keyword>
<evidence type="ECO:0000256" key="17">
    <source>
        <dbReference type="ARBA" id="ARBA00044969"/>
    </source>
</evidence>
<keyword evidence="14" id="KW-0539">Nucleus</keyword>
<evidence type="ECO:0000256" key="4">
    <source>
        <dbReference type="ARBA" id="ARBA00016387"/>
    </source>
</evidence>
<dbReference type="PANTHER" id="PTHR11472">
    <property type="entry name" value="DNA REPAIR DEAD HELICASE RAD3/XP-D SUBFAMILY MEMBER"/>
    <property type="match status" value="1"/>
</dbReference>
<comment type="function">
    <text evidence="20">ATP-dependent DNA helicase important for chromosome transmission and normal cell cycle progression in G(2)/M. May have a role in changing DNA topology to allow the loading of proteins involved in maintaining sister chromatid cohesion in the vicinity of the centromeres. Has a specific role in chromosome segregation during meiosis II.</text>
</comment>
<dbReference type="GO" id="GO:0005524">
    <property type="term" value="F:ATP binding"/>
    <property type="evidence" value="ECO:0007669"/>
    <property type="project" value="UniProtKB-KW"/>
</dbReference>
<evidence type="ECO:0000256" key="9">
    <source>
        <dbReference type="ARBA" id="ARBA00022806"/>
    </source>
</evidence>
<dbReference type="GO" id="GO:0051536">
    <property type="term" value="F:iron-sulfur cluster binding"/>
    <property type="evidence" value="ECO:0007669"/>
    <property type="project" value="UniProtKB-KW"/>
</dbReference>
<organism evidence="24 25">
    <name type="scientific">Naganishia liquefaciens</name>
    <dbReference type="NCBI Taxonomy" id="104408"/>
    <lineage>
        <taxon>Eukaryota</taxon>
        <taxon>Fungi</taxon>
        <taxon>Dikarya</taxon>
        <taxon>Basidiomycota</taxon>
        <taxon>Agaricomycotina</taxon>
        <taxon>Tremellomycetes</taxon>
        <taxon>Filobasidiales</taxon>
        <taxon>Filobasidiaceae</taxon>
        <taxon>Naganishia</taxon>
    </lineage>
</organism>
<evidence type="ECO:0000313" key="25">
    <source>
        <dbReference type="Proteomes" id="UP000620104"/>
    </source>
</evidence>
<keyword evidence="15" id="KW-0131">Cell cycle</keyword>
<evidence type="ECO:0000256" key="18">
    <source>
        <dbReference type="ARBA" id="ARBA00044998"/>
    </source>
</evidence>
<comment type="cofactor">
    <cofactor evidence="1">
        <name>[4Fe-4S] cluster</name>
        <dbReference type="ChEBI" id="CHEBI:49883"/>
    </cofactor>
</comment>
<evidence type="ECO:0000256" key="12">
    <source>
        <dbReference type="ARBA" id="ARBA00023014"/>
    </source>
</evidence>